<sequence length="84" mass="9016">MTPGVTTFEGMAATRHAEEIVQRVRSPQGLQAHSDLSGSFRAVDRPQVPIREADALKASICVSHLQAAAPLFIINQTGKRPPSP</sequence>
<gene>
    <name evidence="1" type="ORF">Sru01_50540</name>
</gene>
<name>A0A919R5I0_9ACTN</name>
<comment type="caution">
    <text evidence="1">The sequence shown here is derived from an EMBL/GenBank/DDBJ whole genome shotgun (WGS) entry which is preliminary data.</text>
</comment>
<dbReference type="AlphaFoldDB" id="A0A919R5I0"/>
<accession>A0A919R5I0</accession>
<proteinExistence type="predicted"/>
<organism evidence="1 2">
    <name type="scientific">Sphaerisporangium rufum</name>
    <dbReference type="NCBI Taxonomy" id="1381558"/>
    <lineage>
        <taxon>Bacteria</taxon>
        <taxon>Bacillati</taxon>
        <taxon>Actinomycetota</taxon>
        <taxon>Actinomycetes</taxon>
        <taxon>Streptosporangiales</taxon>
        <taxon>Streptosporangiaceae</taxon>
        <taxon>Sphaerisporangium</taxon>
    </lineage>
</organism>
<dbReference type="EMBL" id="BOOU01000068">
    <property type="protein sequence ID" value="GII80072.1"/>
    <property type="molecule type" value="Genomic_DNA"/>
</dbReference>
<evidence type="ECO:0000313" key="2">
    <source>
        <dbReference type="Proteomes" id="UP000655287"/>
    </source>
</evidence>
<protein>
    <submittedName>
        <fullName evidence="1">Uncharacterized protein</fullName>
    </submittedName>
</protein>
<reference evidence="1" key="1">
    <citation type="submission" date="2021-01" db="EMBL/GenBank/DDBJ databases">
        <title>Whole genome shotgun sequence of Sphaerisporangium rufum NBRC 109079.</title>
        <authorList>
            <person name="Komaki H."/>
            <person name="Tamura T."/>
        </authorList>
    </citation>
    <scope>NUCLEOTIDE SEQUENCE</scope>
    <source>
        <strain evidence="1">NBRC 109079</strain>
    </source>
</reference>
<dbReference type="Proteomes" id="UP000655287">
    <property type="component" value="Unassembled WGS sequence"/>
</dbReference>
<evidence type="ECO:0000313" key="1">
    <source>
        <dbReference type="EMBL" id="GII80072.1"/>
    </source>
</evidence>
<keyword evidence="2" id="KW-1185">Reference proteome</keyword>